<organism evidence="2 3">
    <name type="scientific">Talaromyces stipitatus (strain ATCC 10500 / CBS 375.48 / QM 6759 / NRRL 1006)</name>
    <name type="common">Penicillium stipitatum</name>
    <dbReference type="NCBI Taxonomy" id="441959"/>
    <lineage>
        <taxon>Eukaryota</taxon>
        <taxon>Fungi</taxon>
        <taxon>Dikarya</taxon>
        <taxon>Ascomycota</taxon>
        <taxon>Pezizomycotina</taxon>
        <taxon>Eurotiomycetes</taxon>
        <taxon>Eurotiomycetidae</taxon>
        <taxon>Eurotiales</taxon>
        <taxon>Trichocomaceae</taxon>
        <taxon>Talaromyces</taxon>
        <taxon>Talaromyces sect. Talaromyces</taxon>
    </lineage>
</organism>
<dbReference type="Proteomes" id="UP000001745">
    <property type="component" value="Unassembled WGS sequence"/>
</dbReference>
<dbReference type="OrthoDB" id="1918at2759"/>
<dbReference type="PANTHER" id="PTHR12507">
    <property type="entry name" value="REDUCED GROWTH PHENOTYPE 1 RGP1, YEAST -RELATED"/>
    <property type="match status" value="1"/>
</dbReference>
<dbReference type="PhylomeDB" id="B8MLF6"/>
<proteinExistence type="predicted"/>
<protein>
    <submittedName>
        <fullName evidence="2">Intracellular protein transport protein (Sat1), putative</fullName>
    </submittedName>
</protein>
<evidence type="ECO:0000256" key="1">
    <source>
        <dbReference type="SAM" id="MobiDB-lite"/>
    </source>
</evidence>
<name>B8MLF6_TALSN</name>
<feature type="compositionally biased region" description="Polar residues" evidence="1">
    <location>
        <begin position="252"/>
        <end position="285"/>
    </location>
</feature>
<dbReference type="STRING" id="441959.B8MLF6"/>
<dbReference type="InterPro" id="IPR014848">
    <property type="entry name" value="Rgp1"/>
</dbReference>
<gene>
    <name evidence="2" type="ORF">TSTA_049260</name>
</gene>
<sequence length="821" mass="89569">MVAMPSDLQVFVKWKEQTVFAGEDVECTITFKNVAERAEEKSINSPRQQHQRRVSRPLNTLNINDGYFAPKSSPTFFFNGSRRSVPSSPRRPTLGSHRVSASLSSPLTGSYSFPPLHSPSPLNNGHSNEHKHKRSVSILSIESDNGSSLEKSPGQTQSSRPRPWGHGRSASLHFPPSRSPGLDEFLANGRHPAKAIPPKESALNPRLDTERKSRTIPISPGHSSQLRSPRSRPPSFPTNFKFPPSLDPATETDGNASSNGGAPSTSNDGPARQLSKQPPSLTQQAHLAPATRILSNSSVNESNRSSGEFYAASNNSTDTLESEYTNYGGNRSKAGLAKHRRHFSSLEPIGRKNDALTLLMGYAQVSASFTVDGSLINQSAFEEVKRKGVVGGQTSGRSQEKPRRSGGFLGALGWDAIEESISGLLSNGDLEGLRDMRGVASSNSIPLLSTPQSLLFVDLRLGPGEEKSYSFSFTLPRGLPASHKGKAIKISYNLVIGTQRPSGPKESQQVNRINVPFRVFSGVNDQGDVLGHDLMQPYVLLRDEARVQKVSSIPRPPQKDKSISGPTWATAPEFLSYVDEILKKHESQHLRTPGPPLTTPLERRRSSSGLGPLLSCKEAIEFAILRSNQVTSSNRSANRFDIARNGRRIAVVVLNRPSHRLGETILATIDFTDATLPCFSLRATLETSEKVDPSLALRSNTSIHRATRRIYASFFENTLFSTRVVFSPAIPISATPTLLTTGIKLDWDLRFEFVTTHSKHDSDGSLSGSGLLELLGQDERGSVYSALENLPSESFEIAIPLTVYGETVREPLAEESEGYSI</sequence>
<dbReference type="Pfam" id="PF08737">
    <property type="entry name" value="Rgp1"/>
    <property type="match status" value="1"/>
</dbReference>
<dbReference type="GeneID" id="8100642"/>
<dbReference type="FunCoup" id="B8MLF6">
    <property type="interactions" value="55"/>
</dbReference>
<dbReference type="HOGENOM" id="CLU_005862_0_0_1"/>
<keyword evidence="3" id="KW-1185">Reference proteome</keyword>
<feature type="compositionally biased region" description="Polar residues" evidence="1">
    <location>
        <begin position="137"/>
        <end position="160"/>
    </location>
</feature>
<dbReference type="AlphaFoldDB" id="B8MLF6"/>
<dbReference type="InterPro" id="IPR014752">
    <property type="entry name" value="Arrestin-like_C"/>
</dbReference>
<dbReference type="eggNOG" id="KOG4469">
    <property type="taxonomic scope" value="Eukaryota"/>
</dbReference>
<accession>B8MLF6</accession>
<dbReference type="EMBL" id="EQ962657">
    <property type="protein sequence ID" value="EED15489.1"/>
    <property type="molecule type" value="Genomic_DNA"/>
</dbReference>
<feature type="compositionally biased region" description="Low complexity" evidence="1">
    <location>
        <begin position="295"/>
        <end position="306"/>
    </location>
</feature>
<feature type="compositionally biased region" description="Low complexity" evidence="1">
    <location>
        <begin position="81"/>
        <end position="92"/>
    </location>
</feature>
<dbReference type="RefSeq" id="XP_002485442.1">
    <property type="nucleotide sequence ID" value="XM_002485397.1"/>
</dbReference>
<feature type="region of interest" description="Disordered" evidence="1">
    <location>
        <begin position="586"/>
        <end position="609"/>
    </location>
</feature>
<evidence type="ECO:0000313" key="3">
    <source>
        <dbReference type="Proteomes" id="UP000001745"/>
    </source>
</evidence>
<dbReference type="InParanoid" id="B8MLF6"/>
<feature type="region of interest" description="Disordered" evidence="1">
    <location>
        <begin position="39"/>
        <end position="65"/>
    </location>
</feature>
<feature type="region of interest" description="Disordered" evidence="1">
    <location>
        <begin position="78"/>
        <end position="314"/>
    </location>
</feature>
<dbReference type="Gene3D" id="2.60.40.640">
    <property type="match status" value="1"/>
</dbReference>
<dbReference type="VEuPathDB" id="FungiDB:TSTA_049260"/>
<evidence type="ECO:0000313" key="2">
    <source>
        <dbReference type="EMBL" id="EED15489.1"/>
    </source>
</evidence>
<reference evidence="3" key="1">
    <citation type="journal article" date="2015" name="Genome Announc.">
        <title>Genome sequence of the AIDS-associated pathogen Penicillium marneffei (ATCC18224) and its near taxonomic relative Talaromyces stipitatus (ATCC10500).</title>
        <authorList>
            <person name="Nierman W.C."/>
            <person name="Fedorova-Abrams N.D."/>
            <person name="Andrianopoulos A."/>
        </authorList>
    </citation>
    <scope>NUCLEOTIDE SEQUENCE [LARGE SCALE GENOMIC DNA]</scope>
    <source>
        <strain evidence="3">ATCC 10500 / CBS 375.48 / QM 6759 / NRRL 1006</strain>
    </source>
</reference>
<feature type="compositionally biased region" description="Polar residues" evidence="1">
    <location>
        <begin position="99"/>
        <end position="111"/>
    </location>
</feature>
<dbReference type="OMA" id="VLGHDLM"/>